<keyword evidence="1" id="KW-0472">Membrane</keyword>
<organism evidence="2 3">
    <name type="scientific">Selenomonas artemidis F0399</name>
    <dbReference type="NCBI Taxonomy" id="749551"/>
    <lineage>
        <taxon>Bacteria</taxon>
        <taxon>Bacillati</taxon>
        <taxon>Bacillota</taxon>
        <taxon>Negativicutes</taxon>
        <taxon>Selenomonadales</taxon>
        <taxon>Selenomonadaceae</taxon>
        <taxon>Selenomonas</taxon>
    </lineage>
</organism>
<gene>
    <name evidence="2" type="ORF">HMPREF9555_00329</name>
</gene>
<feature type="transmembrane region" description="Helical" evidence="1">
    <location>
        <begin position="21"/>
        <end position="45"/>
    </location>
</feature>
<evidence type="ECO:0000313" key="2">
    <source>
        <dbReference type="EMBL" id="EFW30700.1"/>
    </source>
</evidence>
<proteinExistence type="predicted"/>
<keyword evidence="1" id="KW-0812">Transmembrane</keyword>
<reference evidence="2 3" key="1">
    <citation type="submission" date="2010-08" db="EMBL/GenBank/DDBJ databases">
        <authorList>
            <person name="Weinstock G."/>
            <person name="Sodergren E."/>
            <person name="Clifton S."/>
            <person name="Fulton L."/>
            <person name="Fulton B."/>
            <person name="Courtney L."/>
            <person name="Fronick C."/>
            <person name="Harrison M."/>
            <person name="Strong C."/>
            <person name="Farmer C."/>
            <person name="Delahaunty K."/>
            <person name="Markovic C."/>
            <person name="Hall O."/>
            <person name="Minx P."/>
            <person name="Tomlinson C."/>
            <person name="Mitreva M."/>
            <person name="Hou S."/>
            <person name="Chen J."/>
            <person name="Wollam A."/>
            <person name="Pepin K.H."/>
            <person name="Johnson M."/>
            <person name="Bhonagiri V."/>
            <person name="Zhang X."/>
            <person name="Suruliraj S."/>
            <person name="Warren W."/>
            <person name="Chinwalla A."/>
            <person name="Mardis E.R."/>
            <person name="Wilson R.K."/>
        </authorList>
    </citation>
    <scope>NUCLEOTIDE SEQUENCE [LARGE SCALE GENOMIC DNA]</scope>
    <source>
        <strain evidence="2 3">F0399</strain>
    </source>
</reference>
<keyword evidence="1" id="KW-1133">Transmembrane helix</keyword>
<sequence length="46" mass="5303">MIGYLRTLRQYVHSVKGRRDTFDYIEAAATFFLLTLIVLIALSAVR</sequence>
<evidence type="ECO:0000256" key="1">
    <source>
        <dbReference type="SAM" id="Phobius"/>
    </source>
</evidence>
<dbReference type="Proteomes" id="UP000004633">
    <property type="component" value="Unassembled WGS sequence"/>
</dbReference>
<evidence type="ECO:0000313" key="3">
    <source>
        <dbReference type="Proteomes" id="UP000004633"/>
    </source>
</evidence>
<dbReference type="HOGENOM" id="CLU_213287_1_0_9"/>
<accession>E7N036</accession>
<dbReference type="EMBL" id="AECV01000001">
    <property type="protein sequence ID" value="EFW30700.1"/>
    <property type="molecule type" value="Genomic_DNA"/>
</dbReference>
<dbReference type="STRING" id="749551.HMPREF9555_00329"/>
<comment type="caution">
    <text evidence="2">The sequence shown here is derived from an EMBL/GenBank/DDBJ whole genome shotgun (WGS) entry which is preliminary data.</text>
</comment>
<keyword evidence="3" id="KW-1185">Reference proteome</keyword>
<protein>
    <submittedName>
        <fullName evidence="2">Uncharacterized protein</fullName>
    </submittedName>
</protein>
<dbReference type="AlphaFoldDB" id="E7N036"/>
<name>E7N036_9FIRM</name>